<evidence type="ECO:0000256" key="1">
    <source>
        <dbReference type="SAM" id="MobiDB-lite"/>
    </source>
</evidence>
<keyword evidence="3" id="KW-1185">Reference proteome</keyword>
<organism evidence="2 3">
    <name type="scientific">Stylosanthes scabra</name>
    <dbReference type="NCBI Taxonomy" id="79078"/>
    <lineage>
        <taxon>Eukaryota</taxon>
        <taxon>Viridiplantae</taxon>
        <taxon>Streptophyta</taxon>
        <taxon>Embryophyta</taxon>
        <taxon>Tracheophyta</taxon>
        <taxon>Spermatophyta</taxon>
        <taxon>Magnoliopsida</taxon>
        <taxon>eudicotyledons</taxon>
        <taxon>Gunneridae</taxon>
        <taxon>Pentapetalae</taxon>
        <taxon>rosids</taxon>
        <taxon>fabids</taxon>
        <taxon>Fabales</taxon>
        <taxon>Fabaceae</taxon>
        <taxon>Papilionoideae</taxon>
        <taxon>50 kb inversion clade</taxon>
        <taxon>dalbergioids sensu lato</taxon>
        <taxon>Dalbergieae</taxon>
        <taxon>Pterocarpus clade</taxon>
        <taxon>Stylosanthes</taxon>
    </lineage>
</organism>
<feature type="compositionally biased region" description="Polar residues" evidence="1">
    <location>
        <begin position="136"/>
        <end position="150"/>
    </location>
</feature>
<accession>A0ABU6WHW5</accession>
<sequence>MPILFPRSDPLAPRVEVVARVILRAVNLRFSPLSSYTTQDLFSSFLPHFLTMRPIIAGSSAPIYPPPRVPMMDARRYHSLFGQHRVVPPSPQREASEPSEEDSEEHGDTHTSSDTSHSSVDISSADTSQGSDRESISFNSGPSSCSLFDNGSSGRWSGSTISSGSISSEDDLANRHFAGTFPPPMP</sequence>
<dbReference type="EMBL" id="JASCZI010181630">
    <property type="protein sequence ID" value="MED6185001.1"/>
    <property type="molecule type" value="Genomic_DNA"/>
</dbReference>
<feature type="region of interest" description="Disordered" evidence="1">
    <location>
        <begin position="83"/>
        <end position="186"/>
    </location>
</feature>
<feature type="compositionally biased region" description="Low complexity" evidence="1">
    <location>
        <begin position="151"/>
        <end position="167"/>
    </location>
</feature>
<protein>
    <submittedName>
        <fullName evidence="2">Uncharacterized protein</fullName>
    </submittedName>
</protein>
<reference evidence="2 3" key="1">
    <citation type="journal article" date="2023" name="Plants (Basel)">
        <title>Bridging the Gap: Combining Genomics and Transcriptomics Approaches to Understand Stylosanthes scabra, an Orphan Legume from the Brazilian Caatinga.</title>
        <authorList>
            <person name="Ferreira-Neto J.R.C."/>
            <person name="da Silva M.D."/>
            <person name="Binneck E."/>
            <person name="de Melo N.F."/>
            <person name="da Silva R.H."/>
            <person name="de Melo A.L.T.M."/>
            <person name="Pandolfi V."/>
            <person name="Bustamante F.O."/>
            <person name="Brasileiro-Vidal A.C."/>
            <person name="Benko-Iseppon A.M."/>
        </authorList>
    </citation>
    <scope>NUCLEOTIDE SEQUENCE [LARGE SCALE GENOMIC DNA]</scope>
    <source>
        <tissue evidence="2">Leaves</tissue>
    </source>
</reference>
<evidence type="ECO:0000313" key="2">
    <source>
        <dbReference type="EMBL" id="MED6185001.1"/>
    </source>
</evidence>
<name>A0ABU6WHW5_9FABA</name>
<dbReference type="Proteomes" id="UP001341840">
    <property type="component" value="Unassembled WGS sequence"/>
</dbReference>
<feature type="compositionally biased region" description="Low complexity" evidence="1">
    <location>
        <begin position="112"/>
        <end position="128"/>
    </location>
</feature>
<evidence type="ECO:0000313" key="3">
    <source>
        <dbReference type="Proteomes" id="UP001341840"/>
    </source>
</evidence>
<comment type="caution">
    <text evidence="2">The sequence shown here is derived from an EMBL/GenBank/DDBJ whole genome shotgun (WGS) entry which is preliminary data.</text>
</comment>
<proteinExistence type="predicted"/>
<gene>
    <name evidence="2" type="ORF">PIB30_052868</name>
</gene>